<name>A0A6I2MBM3_9BACI</name>
<reference evidence="1 2" key="1">
    <citation type="submission" date="2019-11" db="EMBL/GenBank/DDBJ databases">
        <title>Bacillus idriensis genome.</title>
        <authorList>
            <person name="Konopka E.N."/>
            <person name="Newman J.D."/>
        </authorList>
    </citation>
    <scope>NUCLEOTIDE SEQUENCE [LARGE SCALE GENOMIC DNA]</scope>
    <source>
        <strain evidence="1 2">DSM 19097</strain>
    </source>
</reference>
<dbReference type="InterPro" id="IPR025855">
    <property type="entry name" value="Replic_Relax"/>
</dbReference>
<gene>
    <name evidence="1" type="ORF">GJU41_12105</name>
</gene>
<evidence type="ECO:0000313" key="1">
    <source>
        <dbReference type="EMBL" id="MRX54717.1"/>
    </source>
</evidence>
<evidence type="ECO:0008006" key="3">
    <source>
        <dbReference type="Google" id="ProtNLM"/>
    </source>
</evidence>
<keyword evidence="2" id="KW-1185">Reference proteome</keyword>
<sequence length="200" mass="23466">MKAVIKREELTEGLLLSLKTLDYLTRSQIQVLHEMGSSRTTSRIMKALEDEGYVNSFRDGEKVYYLSREGRERIGSSRIRTKTVQARHYIMRNSLYIAFNAPPTWKNEQRFAIKERKDLSIKADATFVKDGRYHIVEIDHTQKMAVNRTKIEKYRKLIEIGAFKTAPAFVWMTVTDYRRKQLQKLCEGMDAQIFTVNDFV</sequence>
<dbReference type="EMBL" id="WKKF01000002">
    <property type="protein sequence ID" value="MRX54717.1"/>
    <property type="molecule type" value="Genomic_DNA"/>
</dbReference>
<dbReference type="AlphaFoldDB" id="A0A6I2MBM3"/>
<dbReference type="InterPro" id="IPR036390">
    <property type="entry name" value="WH_DNA-bd_sf"/>
</dbReference>
<protein>
    <recommendedName>
        <fullName evidence="3">Replication-relaxation</fullName>
    </recommendedName>
</protein>
<proteinExistence type="predicted"/>
<dbReference type="InterPro" id="IPR036388">
    <property type="entry name" value="WH-like_DNA-bd_sf"/>
</dbReference>
<comment type="caution">
    <text evidence="1">The sequence shown here is derived from an EMBL/GenBank/DDBJ whole genome shotgun (WGS) entry which is preliminary data.</text>
</comment>
<dbReference type="RefSeq" id="WP_154318730.1">
    <property type="nucleotide sequence ID" value="NZ_CAJGAA010000002.1"/>
</dbReference>
<dbReference type="Gene3D" id="1.10.10.10">
    <property type="entry name" value="Winged helix-like DNA-binding domain superfamily/Winged helix DNA-binding domain"/>
    <property type="match status" value="1"/>
</dbReference>
<dbReference type="Proteomes" id="UP000441585">
    <property type="component" value="Unassembled WGS sequence"/>
</dbReference>
<organism evidence="1 2">
    <name type="scientific">Metabacillus idriensis</name>
    <dbReference type="NCBI Taxonomy" id="324768"/>
    <lineage>
        <taxon>Bacteria</taxon>
        <taxon>Bacillati</taxon>
        <taxon>Bacillota</taxon>
        <taxon>Bacilli</taxon>
        <taxon>Bacillales</taxon>
        <taxon>Bacillaceae</taxon>
        <taxon>Metabacillus</taxon>
    </lineage>
</organism>
<dbReference type="SUPFAM" id="SSF46785">
    <property type="entry name" value="Winged helix' DNA-binding domain"/>
    <property type="match status" value="1"/>
</dbReference>
<accession>A0A6I2MBM3</accession>
<evidence type="ECO:0000313" key="2">
    <source>
        <dbReference type="Proteomes" id="UP000441585"/>
    </source>
</evidence>
<dbReference type="Pfam" id="PF13814">
    <property type="entry name" value="Replic_Relax"/>
    <property type="match status" value="1"/>
</dbReference>